<dbReference type="InterPro" id="IPR001952">
    <property type="entry name" value="Alkaline_phosphatase"/>
</dbReference>
<comment type="cofactor">
    <cofactor evidence="3">
        <name>Mg(2+)</name>
        <dbReference type="ChEBI" id="CHEBI:18420"/>
    </cofactor>
    <text evidence="3">Binds 1 Mg(2+) ion.</text>
</comment>
<dbReference type="InterPro" id="IPR017850">
    <property type="entry name" value="Alkaline_phosphatase_core_sf"/>
</dbReference>
<organism evidence="6 7">
    <name type="scientific">Alkalibaculum bacchi</name>
    <dbReference type="NCBI Taxonomy" id="645887"/>
    <lineage>
        <taxon>Bacteria</taxon>
        <taxon>Bacillati</taxon>
        <taxon>Bacillota</taxon>
        <taxon>Clostridia</taxon>
        <taxon>Eubacteriales</taxon>
        <taxon>Eubacteriaceae</taxon>
        <taxon>Alkalibaculum</taxon>
    </lineage>
</organism>
<dbReference type="CDD" id="cd16012">
    <property type="entry name" value="ALP"/>
    <property type="match status" value="1"/>
</dbReference>
<gene>
    <name evidence="6" type="ORF">DES36_11069</name>
</gene>
<feature type="binding site" evidence="3">
    <location>
        <position position="168"/>
    </location>
    <ligand>
        <name>Mg(2+)</name>
        <dbReference type="ChEBI" id="CHEBI:18420"/>
    </ligand>
</feature>
<feature type="signal peptide" evidence="5">
    <location>
        <begin position="1"/>
        <end position="31"/>
    </location>
</feature>
<keyword evidence="7" id="KW-1185">Reference proteome</keyword>
<dbReference type="Pfam" id="PF00245">
    <property type="entry name" value="Alk_phosphatase"/>
    <property type="match status" value="1"/>
</dbReference>
<evidence type="ECO:0000256" key="3">
    <source>
        <dbReference type="PIRSR" id="PIRSR601952-2"/>
    </source>
</evidence>
<dbReference type="RefSeq" id="WP_113920842.1">
    <property type="nucleotide sequence ID" value="NZ_QNRX01000010.1"/>
</dbReference>
<feature type="binding site" evidence="3">
    <location>
        <position position="54"/>
    </location>
    <ligand>
        <name>Zn(2+)</name>
        <dbReference type="ChEBI" id="CHEBI:29105"/>
        <label>2</label>
    </ligand>
</feature>
<keyword evidence="5" id="KW-0732">Signal</keyword>
<evidence type="ECO:0000256" key="4">
    <source>
        <dbReference type="RuleBase" id="RU003946"/>
    </source>
</evidence>
<feature type="active site" description="Phosphoserine intermediate" evidence="2">
    <location>
        <position position="115"/>
    </location>
</feature>
<evidence type="ECO:0000313" key="6">
    <source>
        <dbReference type="EMBL" id="RBP63326.1"/>
    </source>
</evidence>
<keyword evidence="1" id="KW-0597">Phosphoprotein</keyword>
<feature type="binding site" evidence="3">
    <location>
        <position position="377"/>
    </location>
    <ligand>
        <name>Zn(2+)</name>
        <dbReference type="ChEBI" id="CHEBI:29105"/>
        <label>2</label>
    </ligand>
</feature>
<comment type="cofactor">
    <cofactor evidence="3">
        <name>Zn(2+)</name>
        <dbReference type="ChEBI" id="CHEBI:29105"/>
    </cofactor>
    <text evidence="3">Binds 2 Zn(2+) ions.</text>
</comment>
<evidence type="ECO:0000313" key="7">
    <source>
        <dbReference type="Proteomes" id="UP000253490"/>
    </source>
</evidence>
<feature type="binding site" evidence="3">
    <location>
        <position position="327"/>
    </location>
    <ligand>
        <name>Mg(2+)</name>
        <dbReference type="ChEBI" id="CHEBI:18420"/>
    </ligand>
</feature>
<sequence>MKRNSIKKSIVASALAGVLATSAIIPTVAMAAPKTRIGNNGNKEVKNVILMIADGWSYNQIDATNYFKNGKLGSQVYENFPTKVGMSTYSVSAGGYDSETAWNNANYIKNKPTDSAAAGTAMSTGHKTYDAGIGVDANGKSVRNISEDFEAQGKSTGVITSVEFSHATPAAFVAHNTSRNNYEAIANEMLKDSATDVIMSAGHPDFNDNGDLRTNMNYKYVGGVDTWNGVKNGILPVADANGDGTPDQWNLIETKEAFQALQDGETPDRVLGIAQAATTLQQNRSGDKKAGAFEVPFNDNVPTLAEMTNGALNVLDNNEKGFFLMIEGGAIDWAGHANQSGRNIEEMSDFNTAVEAVNQWVQENSNWGETLLIVTGDHETGYLSGSKGALTPIQKTAAGMMPEMVWNSGDHTNQLVPLFAKGDSANLFKKAADELDSVRGRYIDNIEIAHIIREAINAK</sequence>
<accession>A0A366I7W1</accession>
<evidence type="ECO:0000256" key="2">
    <source>
        <dbReference type="PIRSR" id="PIRSR601952-1"/>
    </source>
</evidence>
<keyword evidence="3" id="KW-0479">Metal-binding</keyword>
<dbReference type="EMBL" id="QNRX01000010">
    <property type="protein sequence ID" value="RBP63326.1"/>
    <property type="molecule type" value="Genomic_DNA"/>
</dbReference>
<dbReference type="SUPFAM" id="SSF53649">
    <property type="entry name" value="Alkaline phosphatase-like"/>
    <property type="match status" value="1"/>
</dbReference>
<dbReference type="Gene3D" id="3.40.720.10">
    <property type="entry name" value="Alkaline Phosphatase, subunit A"/>
    <property type="match status" value="1"/>
</dbReference>
<evidence type="ECO:0000256" key="5">
    <source>
        <dbReference type="SAM" id="SignalP"/>
    </source>
</evidence>
<feature type="binding site" evidence="3">
    <location>
        <position position="166"/>
    </location>
    <ligand>
        <name>Mg(2+)</name>
        <dbReference type="ChEBI" id="CHEBI:18420"/>
    </ligand>
</feature>
<feature type="binding site" evidence="3">
    <location>
        <position position="332"/>
    </location>
    <ligand>
        <name>Zn(2+)</name>
        <dbReference type="ChEBI" id="CHEBI:29105"/>
        <label>2</label>
    </ligand>
</feature>
<name>A0A366I7W1_9FIRM</name>
<keyword evidence="3" id="KW-0862">Zinc</keyword>
<dbReference type="AlphaFoldDB" id="A0A366I7W1"/>
<dbReference type="PRINTS" id="PR00113">
    <property type="entry name" value="ALKPHPHTASE"/>
</dbReference>
<dbReference type="Proteomes" id="UP000253490">
    <property type="component" value="Unassembled WGS sequence"/>
</dbReference>
<dbReference type="PANTHER" id="PTHR11596">
    <property type="entry name" value="ALKALINE PHOSPHATASE"/>
    <property type="match status" value="1"/>
</dbReference>
<dbReference type="GO" id="GO:0046872">
    <property type="term" value="F:metal ion binding"/>
    <property type="evidence" value="ECO:0007669"/>
    <property type="project" value="UniProtKB-KW"/>
</dbReference>
<dbReference type="GO" id="GO:0004035">
    <property type="term" value="F:alkaline phosphatase activity"/>
    <property type="evidence" value="ECO:0007669"/>
    <property type="project" value="TreeGrafter"/>
</dbReference>
<comment type="caution">
    <text evidence="6">The sequence shown here is derived from an EMBL/GenBank/DDBJ whole genome shotgun (WGS) entry which is preliminary data.</text>
</comment>
<feature type="chain" id="PRO_5016858633" evidence="5">
    <location>
        <begin position="32"/>
        <end position="459"/>
    </location>
</feature>
<comment type="similarity">
    <text evidence="4">Belongs to the alkaline phosphatase family.</text>
</comment>
<dbReference type="SMART" id="SM00098">
    <property type="entry name" value="alkPPc"/>
    <property type="match status" value="1"/>
</dbReference>
<keyword evidence="3" id="KW-0460">Magnesium</keyword>
<reference evidence="6 7" key="1">
    <citation type="submission" date="2018-06" db="EMBL/GenBank/DDBJ databases">
        <title>Genomic Encyclopedia of Type Strains, Phase IV (KMG-IV): sequencing the most valuable type-strain genomes for metagenomic binning, comparative biology and taxonomic classification.</title>
        <authorList>
            <person name="Goeker M."/>
        </authorList>
    </citation>
    <scope>NUCLEOTIDE SEQUENCE [LARGE SCALE GENOMIC DNA]</scope>
    <source>
        <strain evidence="6 7">DSM 22112</strain>
    </source>
</reference>
<protein>
    <submittedName>
        <fullName evidence="6">Alkaline phosphatase</fullName>
    </submittedName>
</protein>
<dbReference type="OrthoDB" id="1777177at2"/>
<evidence type="ECO:0000256" key="1">
    <source>
        <dbReference type="ARBA" id="ARBA00022553"/>
    </source>
</evidence>
<feature type="binding site" evidence="3">
    <location>
        <position position="378"/>
    </location>
    <ligand>
        <name>Zn(2+)</name>
        <dbReference type="ChEBI" id="CHEBI:29105"/>
        <label>2</label>
    </ligand>
</feature>
<feature type="binding site" evidence="3">
    <location>
        <position position="336"/>
    </location>
    <ligand>
        <name>Zn(2+)</name>
        <dbReference type="ChEBI" id="CHEBI:29105"/>
        <label>2</label>
    </ligand>
</feature>
<feature type="binding site" evidence="3">
    <location>
        <position position="54"/>
    </location>
    <ligand>
        <name>Mg(2+)</name>
        <dbReference type="ChEBI" id="CHEBI:18420"/>
    </ligand>
</feature>
<dbReference type="PANTHER" id="PTHR11596:SF5">
    <property type="entry name" value="ALKALINE PHOSPHATASE"/>
    <property type="match status" value="1"/>
</dbReference>
<proteinExistence type="inferred from homology"/>